<feature type="transmembrane region" description="Helical" evidence="1">
    <location>
        <begin position="68"/>
        <end position="90"/>
    </location>
</feature>
<accession>A0A9P5MVU7</accession>
<evidence type="ECO:0000256" key="1">
    <source>
        <dbReference type="SAM" id="Phobius"/>
    </source>
</evidence>
<keyword evidence="3" id="KW-1185">Reference proteome</keyword>
<keyword evidence="1" id="KW-1133">Transmembrane helix</keyword>
<dbReference type="InterPro" id="IPR013920">
    <property type="entry name" value="DUF1774_fun"/>
</dbReference>
<dbReference type="PANTHER" id="PTHR37992:SF1">
    <property type="entry name" value="DUF1774-DOMAIN-CONTAINING PROTEIN"/>
    <property type="match status" value="1"/>
</dbReference>
<sequence>MSSNSEIPIDFSNPAVRDYMSLVRLQVLTPLSLLINIATALVCSFVLHPSLGDVTRSHPASISPWAPAIAAYIFAVYLGQVGYCILLVFARKPETKSTIIKGVGLALVIANWVMAGWAIAWVFEAFLTSTVLLGILTLLLIYSNVVLIVYHVPTWHRPLDLAFIHAPVRLFLILPLSVLFPYSLFITLGHGWDPAHPDQSDRNQWEGFAYLLVINIFGVLIIALRQDWVWFLGATWVCVSIWLNGRDPMPIYIIAIIFTVLHPITLIVTIFAKHFASRRQEGRIRLLSDEESAHQGQTLGGHEVQGDWS</sequence>
<dbReference type="EMBL" id="WHVB01000008">
    <property type="protein sequence ID" value="KAF8480025.1"/>
    <property type="molecule type" value="Genomic_DNA"/>
</dbReference>
<feature type="transmembrane region" description="Helical" evidence="1">
    <location>
        <begin position="27"/>
        <end position="48"/>
    </location>
</feature>
<gene>
    <name evidence="2" type="ORF">DFH94DRAFT_739778</name>
</gene>
<feature type="transmembrane region" description="Helical" evidence="1">
    <location>
        <begin position="251"/>
        <end position="276"/>
    </location>
</feature>
<comment type="caution">
    <text evidence="2">The sequence shown here is derived from an EMBL/GenBank/DDBJ whole genome shotgun (WGS) entry which is preliminary data.</text>
</comment>
<evidence type="ECO:0000313" key="2">
    <source>
        <dbReference type="EMBL" id="KAF8480025.1"/>
    </source>
</evidence>
<evidence type="ECO:0000313" key="3">
    <source>
        <dbReference type="Proteomes" id="UP000759537"/>
    </source>
</evidence>
<feature type="transmembrane region" description="Helical" evidence="1">
    <location>
        <begin position="208"/>
        <end position="224"/>
    </location>
</feature>
<feature type="transmembrane region" description="Helical" evidence="1">
    <location>
        <begin position="229"/>
        <end position="245"/>
    </location>
</feature>
<feature type="transmembrane region" description="Helical" evidence="1">
    <location>
        <begin position="170"/>
        <end position="188"/>
    </location>
</feature>
<organism evidence="2 3">
    <name type="scientific">Russula ochroleuca</name>
    <dbReference type="NCBI Taxonomy" id="152965"/>
    <lineage>
        <taxon>Eukaryota</taxon>
        <taxon>Fungi</taxon>
        <taxon>Dikarya</taxon>
        <taxon>Basidiomycota</taxon>
        <taxon>Agaricomycotina</taxon>
        <taxon>Agaricomycetes</taxon>
        <taxon>Russulales</taxon>
        <taxon>Russulaceae</taxon>
        <taxon>Russula</taxon>
    </lineage>
</organism>
<dbReference type="Proteomes" id="UP000759537">
    <property type="component" value="Unassembled WGS sequence"/>
</dbReference>
<proteinExistence type="predicted"/>
<dbReference type="PANTHER" id="PTHR37992">
    <property type="entry name" value="EXPRESSED PROTEIN"/>
    <property type="match status" value="1"/>
</dbReference>
<protein>
    <submittedName>
        <fullName evidence="2">Uncharacterized protein</fullName>
    </submittedName>
</protein>
<name>A0A9P5MVU7_9AGAM</name>
<dbReference type="AlphaFoldDB" id="A0A9P5MVU7"/>
<feature type="transmembrane region" description="Helical" evidence="1">
    <location>
        <begin position="129"/>
        <end position="150"/>
    </location>
</feature>
<keyword evidence="1" id="KW-0812">Transmembrane</keyword>
<keyword evidence="1" id="KW-0472">Membrane</keyword>
<dbReference type="OrthoDB" id="3342455at2759"/>
<feature type="transmembrane region" description="Helical" evidence="1">
    <location>
        <begin position="102"/>
        <end position="123"/>
    </location>
</feature>
<reference evidence="2" key="2">
    <citation type="journal article" date="2020" name="Nat. Commun.">
        <title>Large-scale genome sequencing of mycorrhizal fungi provides insights into the early evolution of symbiotic traits.</title>
        <authorList>
            <person name="Miyauchi S."/>
            <person name="Kiss E."/>
            <person name="Kuo A."/>
            <person name="Drula E."/>
            <person name="Kohler A."/>
            <person name="Sanchez-Garcia M."/>
            <person name="Morin E."/>
            <person name="Andreopoulos B."/>
            <person name="Barry K.W."/>
            <person name="Bonito G."/>
            <person name="Buee M."/>
            <person name="Carver A."/>
            <person name="Chen C."/>
            <person name="Cichocki N."/>
            <person name="Clum A."/>
            <person name="Culley D."/>
            <person name="Crous P.W."/>
            <person name="Fauchery L."/>
            <person name="Girlanda M."/>
            <person name="Hayes R.D."/>
            <person name="Keri Z."/>
            <person name="LaButti K."/>
            <person name="Lipzen A."/>
            <person name="Lombard V."/>
            <person name="Magnuson J."/>
            <person name="Maillard F."/>
            <person name="Murat C."/>
            <person name="Nolan M."/>
            <person name="Ohm R.A."/>
            <person name="Pangilinan J."/>
            <person name="Pereira M.F."/>
            <person name="Perotto S."/>
            <person name="Peter M."/>
            <person name="Pfister S."/>
            <person name="Riley R."/>
            <person name="Sitrit Y."/>
            <person name="Stielow J.B."/>
            <person name="Szollosi G."/>
            <person name="Zifcakova L."/>
            <person name="Stursova M."/>
            <person name="Spatafora J.W."/>
            <person name="Tedersoo L."/>
            <person name="Vaario L.M."/>
            <person name="Yamada A."/>
            <person name="Yan M."/>
            <person name="Wang P."/>
            <person name="Xu J."/>
            <person name="Bruns T."/>
            <person name="Baldrian P."/>
            <person name="Vilgalys R."/>
            <person name="Dunand C."/>
            <person name="Henrissat B."/>
            <person name="Grigoriev I.V."/>
            <person name="Hibbett D."/>
            <person name="Nagy L.G."/>
            <person name="Martin F.M."/>
        </authorList>
    </citation>
    <scope>NUCLEOTIDE SEQUENCE</scope>
    <source>
        <strain evidence="2">Prilba</strain>
    </source>
</reference>
<reference evidence="2" key="1">
    <citation type="submission" date="2019-10" db="EMBL/GenBank/DDBJ databases">
        <authorList>
            <consortium name="DOE Joint Genome Institute"/>
            <person name="Kuo A."/>
            <person name="Miyauchi S."/>
            <person name="Kiss E."/>
            <person name="Drula E."/>
            <person name="Kohler A."/>
            <person name="Sanchez-Garcia M."/>
            <person name="Andreopoulos B."/>
            <person name="Barry K.W."/>
            <person name="Bonito G."/>
            <person name="Buee M."/>
            <person name="Carver A."/>
            <person name="Chen C."/>
            <person name="Cichocki N."/>
            <person name="Clum A."/>
            <person name="Culley D."/>
            <person name="Crous P.W."/>
            <person name="Fauchery L."/>
            <person name="Girlanda M."/>
            <person name="Hayes R."/>
            <person name="Keri Z."/>
            <person name="LaButti K."/>
            <person name="Lipzen A."/>
            <person name="Lombard V."/>
            <person name="Magnuson J."/>
            <person name="Maillard F."/>
            <person name="Morin E."/>
            <person name="Murat C."/>
            <person name="Nolan M."/>
            <person name="Ohm R."/>
            <person name="Pangilinan J."/>
            <person name="Pereira M."/>
            <person name="Perotto S."/>
            <person name="Peter M."/>
            <person name="Riley R."/>
            <person name="Sitrit Y."/>
            <person name="Stielow B."/>
            <person name="Szollosi G."/>
            <person name="Zifcakova L."/>
            <person name="Stursova M."/>
            <person name="Spatafora J.W."/>
            <person name="Tedersoo L."/>
            <person name="Vaario L.-M."/>
            <person name="Yamada A."/>
            <person name="Yan M."/>
            <person name="Wang P."/>
            <person name="Xu J."/>
            <person name="Bruns T."/>
            <person name="Baldrian P."/>
            <person name="Vilgalys R."/>
            <person name="Henrissat B."/>
            <person name="Grigoriev I.V."/>
            <person name="Hibbett D."/>
            <person name="Nagy L.G."/>
            <person name="Martin F.M."/>
        </authorList>
    </citation>
    <scope>NUCLEOTIDE SEQUENCE</scope>
    <source>
        <strain evidence="2">Prilba</strain>
    </source>
</reference>